<dbReference type="InterPro" id="IPR012334">
    <property type="entry name" value="Pectin_lyas_fold"/>
</dbReference>
<evidence type="ECO:0000256" key="10">
    <source>
        <dbReference type="ARBA" id="ARBA00023085"/>
    </source>
</evidence>
<evidence type="ECO:0000256" key="6">
    <source>
        <dbReference type="ARBA" id="ARBA00022512"/>
    </source>
</evidence>
<reference evidence="16 17" key="1">
    <citation type="journal article" date="2014" name="Nat. Genet.">
        <title>Genome sequence of the hot pepper provides insights into the evolution of pungency in Capsicum species.</title>
        <authorList>
            <person name="Kim S."/>
            <person name="Park M."/>
            <person name="Yeom S.I."/>
            <person name="Kim Y.M."/>
            <person name="Lee J.M."/>
            <person name="Lee H.A."/>
            <person name="Seo E."/>
            <person name="Choi J."/>
            <person name="Cheong K."/>
            <person name="Kim K.T."/>
            <person name="Jung K."/>
            <person name="Lee G.W."/>
            <person name="Oh S.K."/>
            <person name="Bae C."/>
            <person name="Kim S.B."/>
            <person name="Lee H.Y."/>
            <person name="Kim S.Y."/>
            <person name="Kim M.S."/>
            <person name="Kang B.C."/>
            <person name="Jo Y.D."/>
            <person name="Yang H.B."/>
            <person name="Jeong H.J."/>
            <person name="Kang W.H."/>
            <person name="Kwon J.K."/>
            <person name="Shin C."/>
            <person name="Lim J.Y."/>
            <person name="Park J.H."/>
            <person name="Huh J.H."/>
            <person name="Kim J.S."/>
            <person name="Kim B.D."/>
            <person name="Cohen O."/>
            <person name="Paran I."/>
            <person name="Suh M.C."/>
            <person name="Lee S.B."/>
            <person name="Kim Y.K."/>
            <person name="Shin Y."/>
            <person name="Noh S.J."/>
            <person name="Park J."/>
            <person name="Seo Y.S."/>
            <person name="Kwon S.Y."/>
            <person name="Kim H.A."/>
            <person name="Park J.M."/>
            <person name="Kim H.J."/>
            <person name="Choi S.B."/>
            <person name="Bosland P.W."/>
            <person name="Reeves G."/>
            <person name="Jo S.H."/>
            <person name="Lee B.W."/>
            <person name="Cho H.T."/>
            <person name="Choi H.S."/>
            <person name="Lee M.S."/>
            <person name="Yu Y."/>
            <person name="Do Choi Y."/>
            <person name="Park B.S."/>
            <person name="van Deynze A."/>
            <person name="Ashrafi H."/>
            <person name="Hill T."/>
            <person name="Kim W.T."/>
            <person name="Pai H.S."/>
            <person name="Ahn H.K."/>
            <person name="Yeam I."/>
            <person name="Giovannoni J.J."/>
            <person name="Rose J.K."/>
            <person name="Sorensen I."/>
            <person name="Lee S.J."/>
            <person name="Kim R.W."/>
            <person name="Choi I.Y."/>
            <person name="Choi B.S."/>
            <person name="Lim J.S."/>
            <person name="Lee Y.H."/>
            <person name="Choi D."/>
        </authorList>
    </citation>
    <scope>NUCLEOTIDE SEQUENCE [LARGE SCALE GENOMIC DNA]</scope>
    <source>
        <strain evidence="17">cv. CM334</strain>
    </source>
</reference>
<dbReference type="Gramene" id="PHT80407">
    <property type="protein sequence ID" value="PHT80407"/>
    <property type="gene ID" value="T459_18459"/>
</dbReference>
<accession>A0A2G2ZEI1</accession>
<dbReference type="PROSITE" id="PS00800">
    <property type="entry name" value="PECTINESTERASE_1"/>
    <property type="match status" value="1"/>
</dbReference>
<dbReference type="SUPFAM" id="SSF51126">
    <property type="entry name" value="Pectin lyase-like"/>
    <property type="match status" value="1"/>
</dbReference>
<dbReference type="InterPro" id="IPR006501">
    <property type="entry name" value="Pectinesterase_inhib_dom"/>
</dbReference>
<keyword evidence="17" id="KW-1185">Reference proteome</keyword>
<proteinExistence type="inferred from homology"/>
<evidence type="ECO:0000256" key="8">
    <source>
        <dbReference type="ARBA" id="ARBA00022729"/>
    </source>
</evidence>
<dbReference type="NCBIfam" id="TIGR01614">
    <property type="entry name" value="PME_inhib"/>
    <property type="match status" value="1"/>
</dbReference>
<dbReference type="InterPro" id="IPR033131">
    <property type="entry name" value="Pectinesterase_Asp_AS"/>
</dbReference>
<dbReference type="Pfam" id="PF01095">
    <property type="entry name" value="Pectinesterase"/>
    <property type="match status" value="1"/>
</dbReference>
<evidence type="ECO:0000256" key="3">
    <source>
        <dbReference type="ARBA" id="ARBA00006027"/>
    </source>
</evidence>
<evidence type="ECO:0000256" key="9">
    <source>
        <dbReference type="ARBA" id="ARBA00022801"/>
    </source>
</evidence>
<comment type="caution">
    <text evidence="16">The sequence shown here is derived from an EMBL/GenBank/DDBJ whole genome shotgun (WGS) entry which is preliminary data.</text>
</comment>
<comment type="similarity">
    <text evidence="4">In the C-terminal section; belongs to the pectinesterase family.</text>
</comment>
<feature type="domain" description="Pectinesterase inhibitor" evidence="15">
    <location>
        <begin position="4"/>
        <end position="119"/>
    </location>
</feature>
<evidence type="ECO:0000256" key="7">
    <source>
        <dbReference type="ARBA" id="ARBA00022525"/>
    </source>
</evidence>
<dbReference type="SMART" id="SM00856">
    <property type="entry name" value="PMEI"/>
    <property type="match status" value="1"/>
</dbReference>
<evidence type="ECO:0000256" key="2">
    <source>
        <dbReference type="ARBA" id="ARBA00005184"/>
    </source>
</evidence>
<evidence type="ECO:0000313" key="16">
    <source>
        <dbReference type="EMBL" id="PHT80407.1"/>
    </source>
</evidence>
<keyword evidence="9 14" id="KW-0378">Hydrolase</keyword>
<keyword evidence="8" id="KW-0732">Signal</keyword>
<keyword evidence="6 14" id="KW-0134">Cell wall</keyword>
<dbReference type="Gene3D" id="1.20.140.40">
    <property type="entry name" value="Invertase/pectin methylesterase inhibitor family protein"/>
    <property type="match status" value="1"/>
</dbReference>
<dbReference type="FunFam" id="2.160.20.10:FF:000001">
    <property type="entry name" value="Pectinesterase"/>
    <property type="match status" value="1"/>
</dbReference>
<evidence type="ECO:0000256" key="13">
    <source>
        <dbReference type="PROSITE-ProRule" id="PRU10040"/>
    </source>
</evidence>
<reference evidence="16 17" key="2">
    <citation type="journal article" date="2017" name="Genome Biol.">
        <title>New reference genome sequences of hot pepper reveal the massive evolution of plant disease-resistance genes by retroduplication.</title>
        <authorList>
            <person name="Kim S."/>
            <person name="Park J."/>
            <person name="Yeom S.I."/>
            <person name="Kim Y.M."/>
            <person name="Seo E."/>
            <person name="Kim K.T."/>
            <person name="Kim M.S."/>
            <person name="Lee J.M."/>
            <person name="Cheong K."/>
            <person name="Shin H.S."/>
            <person name="Kim S.B."/>
            <person name="Han K."/>
            <person name="Lee J."/>
            <person name="Park M."/>
            <person name="Lee H.A."/>
            <person name="Lee H.Y."/>
            <person name="Lee Y."/>
            <person name="Oh S."/>
            <person name="Lee J.H."/>
            <person name="Choi E."/>
            <person name="Choi E."/>
            <person name="Lee S.E."/>
            <person name="Jeon J."/>
            <person name="Kim H."/>
            <person name="Choi G."/>
            <person name="Song H."/>
            <person name="Lee J."/>
            <person name="Lee S.C."/>
            <person name="Kwon J.K."/>
            <person name="Lee H.Y."/>
            <person name="Koo N."/>
            <person name="Hong Y."/>
            <person name="Kim R.W."/>
            <person name="Kang W.H."/>
            <person name="Huh J.H."/>
            <person name="Kang B.C."/>
            <person name="Yang T.J."/>
            <person name="Lee Y.H."/>
            <person name="Bennetzen J.L."/>
            <person name="Choi D."/>
        </authorList>
    </citation>
    <scope>NUCLEOTIDE SEQUENCE [LARGE SCALE GENOMIC DNA]</scope>
    <source>
        <strain evidence="17">cv. CM334</strain>
    </source>
</reference>
<dbReference type="UniPathway" id="UPA00545">
    <property type="reaction ID" value="UER00823"/>
</dbReference>
<dbReference type="EC" id="3.1.1.11" evidence="5 14"/>
<dbReference type="PANTHER" id="PTHR31707">
    <property type="entry name" value="PECTINESTERASE"/>
    <property type="match status" value="1"/>
</dbReference>
<comment type="subcellular location">
    <subcellularLocation>
        <location evidence="1 14">Secreted</location>
        <location evidence="1 14">Cell wall</location>
    </subcellularLocation>
</comment>
<comment type="pathway">
    <text evidence="2 14">Glycan metabolism; pectin degradation; 2-dehydro-3-deoxy-D-gluconate from pectin: step 1/5.</text>
</comment>
<dbReference type="PROSITE" id="PS00503">
    <property type="entry name" value="PECTINESTERASE_2"/>
    <property type="match status" value="1"/>
</dbReference>
<evidence type="ECO:0000256" key="12">
    <source>
        <dbReference type="ARBA" id="ARBA00047928"/>
    </source>
</evidence>
<dbReference type="OMA" id="EHMNTGT"/>
<evidence type="ECO:0000256" key="4">
    <source>
        <dbReference type="ARBA" id="ARBA00007786"/>
    </source>
</evidence>
<dbReference type="GO" id="GO:0030599">
    <property type="term" value="F:pectinesterase activity"/>
    <property type="evidence" value="ECO:0000318"/>
    <property type="project" value="GO_Central"/>
</dbReference>
<dbReference type="InterPro" id="IPR011050">
    <property type="entry name" value="Pectin_lyase_fold/virulence"/>
</dbReference>
<organism evidence="16 17">
    <name type="scientific">Capsicum annuum</name>
    <name type="common">Capsicum pepper</name>
    <dbReference type="NCBI Taxonomy" id="4072"/>
    <lineage>
        <taxon>Eukaryota</taxon>
        <taxon>Viridiplantae</taxon>
        <taxon>Streptophyta</taxon>
        <taxon>Embryophyta</taxon>
        <taxon>Tracheophyta</taxon>
        <taxon>Spermatophyta</taxon>
        <taxon>Magnoliopsida</taxon>
        <taxon>eudicotyledons</taxon>
        <taxon>Gunneridae</taxon>
        <taxon>Pentapetalae</taxon>
        <taxon>asterids</taxon>
        <taxon>lamiids</taxon>
        <taxon>Solanales</taxon>
        <taxon>Solanaceae</taxon>
        <taxon>Solanoideae</taxon>
        <taxon>Capsiceae</taxon>
        <taxon>Capsicum</taxon>
    </lineage>
</organism>
<keyword evidence="10 14" id="KW-0063">Aspartyl esterase</keyword>
<keyword evidence="7 14" id="KW-0964">Secreted</keyword>
<comment type="similarity">
    <text evidence="3">In the N-terminal section; belongs to the PMEI family.</text>
</comment>
<dbReference type="InterPro" id="IPR000070">
    <property type="entry name" value="Pectinesterase_cat"/>
</dbReference>
<keyword evidence="11 14" id="KW-0961">Cell wall biogenesis/degradation</keyword>
<dbReference type="GO" id="GO:0046910">
    <property type="term" value="F:pectinesterase inhibitor activity"/>
    <property type="evidence" value="ECO:0000318"/>
    <property type="project" value="GO_Central"/>
</dbReference>
<evidence type="ECO:0000256" key="5">
    <source>
        <dbReference type="ARBA" id="ARBA00013229"/>
    </source>
</evidence>
<dbReference type="Gene3D" id="2.160.20.10">
    <property type="entry name" value="Single-stranded right-handed beta-helix, Pectin lyase-like"/>
    <property type="match status" value="1"/>
</dbReference>
<dbReference type="Proteomes" id="UP000222542">
    <property type="component" value="Unassembled WGS sequence"/>
</dbReference>
<dbReference type="GO" id="GO:0045490">
    <property type="term" value="P:pectin catabolic process"/>
    <property type="evidence" value="ECO:0007669"/>
    <property type="project" value="UniProtKB-UniRule"/>
</dbReference>
<evidence type="ECO:0000256" key="1">
    <source>
        <dbReference type="ARBA" id="ARBA00004191"/>
    </source>
</evidence>
<dbReference type="InterPro" id="IPR035513">
    <property type="entry name" value="Invertase/methylesterase_inhib"/>
</dbReference>
<protein>
    <recommendedName>
        <fullName evidence="5 14">Pectinesterase</fullName>
        <ecNumber evidence="5 14">3.1.1.11</ecNumber>
    </recommendedName>
</protein>
<evidence type="ECO:0000256" key="14">
    <source>
        <dbReference type="RuleBase" id="RU000589"/>
    </source>
</evidence>
<sequence>MEENNMASFRDMAIRAILAQAKNTHKKILAMNVSSFNELGKLAWFDCLKLYEDALYQFNKSINNGHKSNDVQTWLSAAMANLQTCLNGFHDFKLSSYLEKIPFVMLDDFFKNVCNSLAINKLASTSQVMLENHTQKLEIPEWLSVQEITSIEADVVVAKDGSGNYSTISEALSAVKRMRNNGTERFVIYVKSGIYQEYVKINKSMNNLMFVGDGIDVTVITGNRSNRTGFTTFRSATFDVSGGGFIAKDITFENTAGPEQGQAVALRSDSDLSVFHRCSFKGYQDTLYVHTHRQFYRDCDIYGTVDFIFGDATAVFQNCNIYIRKPNEGQVNTITAQGKKCPYENTGIIIHNSIVTASPELSPVEGLFKSYLGRPWRQYSTTLFIKTYIDGLIDSTGWLPWNGDFALNTLFYGEYNNTGAGAPTSSRVSWSGYHVITNVIEVEKFSVRNFLDGDTWLPATGIPYTSDL</sequence>
<dbReference type="GO" id="GO:0042545">
    <property type="term" value="P:cell wall modification"/>
    <property type="evidence" value="ECO:0007669"/>
    <property type="project" value="UniProtKB-UniRule"/>
</dbReference>
<gene>
    <name evidence="16" type="ORF">T459_18459</name>
</gene>
<name>A0A2G2ZEI1_CAPAN</name>
<comment type="catalytic activity">
    <reaction evidence="12 14">
        <text>[(1-&gt;4)-alpha-D-galacturonosyl methyl ester](n) + n H2O = [(1-&gt;4)-alpha-D-galacturonosyl](n) + n methanol + n H(+)</text>
        <dbReference type="Rhea" id="RHEA:22380"/>
        <dbReference type="Rhea" id="RHEA-COMP:14570"/>
        <dbReference type="Rhea" id="RHEA-COMP:14573"/>
        <dbReference type="ChEBI" id="CHEBI:15377"/>
        <dbReference type="ChEBI" id="CHEBI:15378"/>
        <dbReference type="ChEBI" id="CHEBI:17790"/>
        <dbReference type="ChEBI" id="CHEBI:140522"/>
        <dbReference type="ChEBI" id="CHEBI:140523"/>
        <dbReference type="EC" id="3.1.1.11"/>
    </reaction>
</comment>
<dbReference type="AlphaFoldDB" id="A0A2G2ZEI1"/>
<dbReference type="CDD" id="cd15798">
    <property type="entry name" value="PMEI-like_3"/>
    <property type="match status" value="1"/>
</dbReference>
<dbReference type="EMBL" id="AYRZ02000006">
    <property type="protein sequence ID" value="PHT80407.1"/>
    <property type="molecule type" value="Genomic_DNA"/>
</dbReference>
<dbReference type="SMR" id="A0A2G2ZEI1"/>
<dbReference type="SUPFAM" id="SSF101148">
    <property type="entry name" value="Plant invertase/pectin methylesterase inhibitor"/>
    <property type="match status" value="1"/>
</dbReference>
<comment type="function">
    <text evidence="14">Acts in the modification of cell walls via demethylesterification of cell wall pectin.</text>
</comment>
<dbReference type="InterPro" id="IPR018040">
    <property type="entry name" value="Pectinesterase_Tyr_AS"/>
</dbReference>
<evidence type="ECO:0000313" key="17">
    <source>
        <dbReference type="Proteomes" id="UP000222542"/>
    </source>
</evidence>
<feature type="active site" evidence="13">
    <location>
        <position position="306"/>
    </location>
</feature>
<evidence type="ECO:0000256" key="11">
    <source>
        <dbReference type="ARBA" id="ARBA00023316"/>
    </source>
</evidence>
<dbReference type="Pfam" id="PF04043">
    <property type="entry name" value="PMEI"/>
    <property type="match status" value="1"/>
</dbReference>
<evidence type="ECO:0000259" key="15">
    <source>
        <dbReference type="SMART" id="SM00856"/>
    </source>
</evidence>
<dbReference type="STRING" id="4072.A0A2G2ZEI1"/>